<dbReference type="FunCoup" id="A0A316VPH2">
    <property type="interactions" value="278"/>
</dbReference>
<dbReference type="GeneID" id="37038401"/>
<accession>A0A316VPH2</accession>
<dbReference type="SUPFAM" id="SSF56801">
    <property type="entry name" value="Acetyl-CoA synthetase-like"/>
    <property type="match status" value="1"/>
</dbReference>
<dbReference type="InterPro" id="IPR025110">
    <property type="entry name" value="AMP-bd_C"/>
</dbReference>
<proteinExistence type="inferred from homology"/>
<name>A0A316VPH2_9BASI</name>
<dbReference type="Gene3D" id="3.40.50.12780">
    <property type="entry name" value="N-terminal domain of ligase-like"/>
    <property type="match status" value="1"/>
</dbReference>
<evidence type="ECO:0000256" key="1">
    <source>
        <dbReference type="ARBA" id="ARBA00006432"/>
    </source>
</evidence>
<dbReference type="AlphaFoldDB" id="A0A316VPH2"/>
<dbReference type="Pfam" id="PF13193">
    <property type="entry name" value="AMP-binding_C"/>
    <property type="match status" value="1"/>
</dbReference>
<feature type="domain" description="AMP-dependent synthetase/ligase" evidence="3">
    <location>
        <begin position="34"/>
        <end position="394"/>
    </location>
</feature>
<dbReference type="Proteomes" id="UP000245783">
    <property type="component" value="Unassembled WGS sequence"/>
</dbReference>
<comment type="similarity">
    <text evidence="1">Belongs to the ATP-dependent AMP-binding enzyme family.</text>
</comment>
<dbReference type="OrthoDB" id="6509636at2759"/>
<dbReference type="GO" id="GO:0016405">
    <property type="term" value="F:CoA-ligase activity"/>
    <property type="evidence" value="ECO:0007669"/>
    <property type="project" value="TreeGrafter"/>
</dbReference>
<sequence length="556" mass="60043">MTTFYSTVPHMGSVPTGKFWGQLVMENIGGVADDKVVLVEASDGTATTFKELREQAHRLALFLKEYFSLEQDDVVALICVNSARYAVLVLALELTGAVPTCLNPHLTASELEHCLALPGDKLKGVICSPGSTVSSSHTALEALHLAGGVLMWEITNEAWAAATTSKANAELGPLPELRGDPKEKCAIIFSSSGTTGKPKGESRKRAYQFQAGWPEFFNSSCTNTNVLPLFHAYGSMCCILGGLLFGAKFVHFERFRIDTFTKAIREHQATHLTIVPPIAVALVDQHKQSASTLASIQGCMVGSAPLKRELALELLEAMPNASIIQSYGMTEMAPATHMLPQKDSTRECLLSGTAGRLLPGMEARLALDDGTPVSDGTVPGELFLRGPNRMLGYLGNAKATQEAIDKDGWLRTGDIFTVDQDGCWWYVGRSKEIIRVNCFQVSPVELEECLLESDEVLDCAVVAQADPRKETEVPIGFVVLRDAHKQPESILDDLLQSANSRLVRYKRMARLIAIDAIPRSAAGKVLRTRLAASQDVRLPSMAAPAPAAHSATIAAA</sequence>
<dbReference type="InterPro" id="IPR042099">
    <property type="entry name" value="ANL_N_sf"/>
</dbReference>
<keyword evidence="6" id="KW-1185">Reference proteome</keyword>
<keyword evidence="2" id="KW-0436">Ligase</keyword>
<dbReference type="EMBL" id="KZ819487">
    <property type="protein sequence ID" value="PWN39184.1"/>
    <property type="molecule type" value="Genomic_DNA"/>
</dbReference>
<evidence type="ECO:0000256" key="2">
    <source>
        <dbReference type="ARBA" id="ARBA00022598"/>
    </source>
</evidence>
<evidence type="ECO:0000313" key="6">
    <source>
        <dbReference type="Proteomes" id="UP000245783"/>
    </source>
</evidence>
<dbReference type="STRING" id="1522189.A0A316VPH2"/>
<feature type="domain" description="AMP-binding enzyme C-terminal" evidence="4">
    <location>
        <begin position="445"/>
        <end position="524"/>
    </location>
</feature>
<gene>
    <name evidence="5" type="ORF">IE81DRAFT_350393</name>
</gene>
<dbReference type="PANTHER" id="PTHR24096:SF149">
    <property type="entry name" value="AMP-BINDING DOMAIN-CONTAINING PROTEIN-RELATED"/>
    <property type="match status" value="1"/>
</dbReference>
<reference evidence="5 6" key="1">
    <citation type="journal article" date="2018" name="Mol. Biol. Evol.">
        <title>Broad Genomic Sampling Reveals a Smut Pathogenic Ancestry of the Fungal Clade Ustilaginomycotina.</title>
        <authorList>
            <person name="Kijpornyongpan T."/>
            <person name="Mondo S.J."/>
            <person name="Barry K."/>
            <person name="Sandor L."/>
            <person name="Lee J."/>
            <person name="Lipzen A."/>
            <person name="Pangilinan J."/>
            <person name="LaButti K."/>
            <person name="Hainaut M."/>
            <person name="Henrissat B."/>
            <person name="Grigoriev I.V."/>
            <person name="Spatafora J.W."/>
            <person name="Aime M.C."/>
        </authorList>
    </citation>
    <scope>NUCLEOTIDE SEQUENCE [LARGE SCALE GENOMIC DNA]</scope>
    <source>
        <strain evidence="5 6">MCA 4658</strain>
    </source>
</reference>
<protein>
    <submittedName>
        <fullName evidence="5">Acetyl-CoA synthetase-like protein</fullName>
    </submittedName>
</protein>
<dbReference type="PANTHER" id="PTHR24096">
    <property type="entry name" value="LONG-CHAIN-FATTY-ACID--COA LIGASE"/>
    <property type="match status" value="1"/>
</dbReference>
<dbReference type="InParanoid" id="A0A316VPH2"/>
<dbReference type="Pfam" id="PF00501">
    <property type="entry name" value="AMP-binding"/>
    <property type="match status" value="1"/>
</dbReference>
<dbReference type="InterPro" id="IPR000873">
    <property type="entry name" value="AMP-dep_synth/lig_dom"/>
</dbReference>
<evidence type="ECO:0000259" key="3">
    <source>
        <dbReference type="Pfam" id="PF00501"/>
    </source>
</evidence>
<organism evidence="5 6">
    <name type="scientific">Ceraceosorus guamensis</name>
    <dbReference type="NCBI Taxonomy" id="1522189"/>
    <lineage>
        <taxon>Eukaryota</taxon>
        <taxon>Fungi</taxon>
        <taxon>Dikarya</taxon>
        <taxon>Basidiomycota</taxon>
        <taxon>Ustilaginomycotina</taxon>
        <taxon>Exobasidiomycetes</taxon>
        <taxon>Ceraceosorales</taxon>
        <taxon>Ceraceosoraceae</taxon>
        <taxon>Ceraceosorus</taxon>
    </lineage>
</organism>
<evidence type="ECO:0000259" key="4">
    <source>
        <dbReference type="Pfam" id="PF13193"/>
    </source>
</evidence>
<dbReference type="RefSeq" id="XP_025366344.1">
    <property type="nucleotide sequence ID" value="XM_025516531.1"/>
</dbReference>
<dbReference type="Gene3D" id="3.30.300.30">
    <property type="match status" value="1"/>
</dbReference>
<dbReference type="InterPro" id="IPR045851">
    <property type="entry name" value="AMP-bd_C_sf"/>
</dbReference>
<evidence type="ECO:0000313" key="5">
    <source>
        <dbReference type="EMBL" id="PWN39184.1"/>
    </source>
</evidence>